<sequence>MDFEEVNDSEPQAEGSEKRSRVDHDKESVKKHKLEEDDVEKEEIRASLDIVLVDDIAIDVESLATKYPIVD</sequence>
<feature type="non-terminal residue" evidence="2">
    <location>
        <position position="71"/>
    </location>
</feature>
<evidence type="ECO:0000313" key="2">
    <source>
        <dbReference type="EMBL" id="GFD22489.1"/>
    </source>
</evidence>
<gene>
    <name evidence="2" type="ORF">Tci_894458</name>
</gene>
<protein>
    <submittedName>
        <fullName evidence="2">Uncharacterized protein</fullName>
    </submittedName>
</protein>
<dbReference type="AlphaFoldDB" id="A0A699UM09"/>
<organism evidence="2">
    <name type="scientific">Tanacetum cinerariifolium</name>
    <name type="common">Dalmatian daisy</name>
    <name type="synonym">Chrysanthemum cinerariifolium</name>
    <dbReference type="NCBI Taxonomy" id="118510"/>
    <lineage>
        <taxon>Eukaryota</taxon>
        <taxon>Viridiplantae</taxon>
        <taxon>Streptophyta</taxon>
        <taxon>Embryophyta</taxon>
        <taxon>Tracheophyta</taxon>
        <taxon>Spermatophyta</taxon>
        <taxon>Magnoliopsida</taxon>
        <taxon>eudicotyledons</taxon>
        <taxon>Gunneridae</taxon>
        <taxon>Pentapetalae</taxon>
        <taxon>asterids</taxon>
        <taxon>campanulids</taxon>
        <taxon>Asterales</taxon>
        <taxon>Asteraceae</taxon>
        <taxon>Asteroideae</taxon>
        <taxon>Anthemideae</taxon>
        <taxon>Anthemidinae</taxon>
        <taxon>Tanacetum</taxon>
    </lineage>
</organism>
<feature type="region of interest" description="Disordered" evidence="1">
    <location>
        <begin position="1"/>
        <end position="41"/>
    </location>
</feature>
<proteinExistence type="predicted"/>
<evidence type="ECO:0000256" key="1">
    <source>
        <dbReference type="SAM" id="MobiDB-lite"/>
    </source>
</evidence>
<name>A0A699UM09_TANCI</name>
<feature type="compositionally biased region" description="Basic and acidic residues" evidence="1">
    <location>
        <begin position="15"/>
        <end position="28"/>
    </location>
</feature>
<accession>A0A699UM09</accession>
<reference evidence="2" key="1">
    <citation type="journal article" date="2019" name="Sci. Rep.">
        <title>Draft genome of Tanacetum cinerariifolium, the natural source of mosquito coil.</title>
        <authorList>
            <person name="Yamashiro T."/>
            <person name="Shiraishi A."/>
            <person name="Satake H."/>
            <person name="Nakayama K."/>
        </authorList>
    </citation>
    <scope>NUCLEOTIDE SEQUENCE</scope>
</reference>
<dbReference type="EMBL" id="BKCJ011337555">
    <property type="protein sequence ID" value="GFD22489.1"/>
    <property type="molecule type" value="Genomic_DNA"/>
</dbReference>
<comment type="caution">
    <text evidence="2">The sequence shown here is derived from an EMBL/GenBank/DDBJ whole genome shotgun (WGS) entry which is preliminary data.</text>
</comment>